<keyword evidence="1" id="KW-0175">Coiled coil</keyword>
<proteinExistence type="predicted"/>
<evidence type="ECO:0000313" key="3">
    <source>
        <dbReference type="Proteomes" id="UP000571084"/>
    </source>
</evidence>
<dbReference type="AlphaFoldDB" id="A0A840RSX3"/>
<evidence type="ECO:0000313" key="2">
    <source>
        <dbReference type="EMBL" id="MBB5200056.1"/>
    </source>
</evidence>
<comment type="caution">
    <text evidence="2">The sequence shown here is derived from an EMBL/GenBank/DDBJ whole genome shotgun (WGS) entry which is preliminary data.</text>
</comment>
<name>A0A840RSX3_9BURK</name>
<dbReference type="EMBL" id="JACHHQ010000003">
    <property type="protein sequence ID" value="MBB5200056.1"/>
    <property type="molecule type" value="Genomic_DNA"/>
</dbReference>
<feature type="coiled-coil region" evidence="1">
    <location>
        <begin position="144"/>
        <end position="171"/>
    </location>
</feature>
<dbReference type="RefSeq" id="WP_168056389.1">
    <property type="nucleotide sequence ID" value="NZ_JAAOZT010000009.1"/>
</dbReference>
<dbReference type="Proteomes" id="UP000571084">
    <property type="component" value="Unassembled WGS sequence"/>
</dbReference>
<reference evidence="2 3" key="1">
    <citation type="submission" date="2020-08" db="EMBL/GenBank/DDBJ databases">
        <title>Genomic Encyclopedia of Type Strains, Phase IV (KMG-IV): sequencing the most valuable type-strain genomes for metagenomic binning, comparative biology and taxonomic classification.</title>
        <authorList>
            <person name="Goeker M."/>
        </authorList>
    </citation>
    <scope>NUCLEOTIDE SEQUENCE [LARGE SCALE GENOMIC DNA]</scope>
    <source>
        <strain evidence="2 3">DSM 23240</strain>
    </source>
</reference>
<organism evidence="2 3">
    <name type="scientific">Glaciimonas immobilis</name>
    <dbReference type="NCBI Taxonomy" id="728004"/>
    <lineage>
        <taxon>Bacteria</taxon>
        <taxon>Pseudomonadati</taxon>
        <taxon>Pseudomonadota</taxon>
        <taxon>Betaproteobacteria</taxon>
        <taxon>Burkholderiales</taxon>
        <taxon>Oxalobacteraceae</taxon>
        <taxon>Glaciimonas</taxon>
    </lineage>
</organism>
<evidence type="ECO:0000256" key="1">
    <source>
        <dbReference type="SAM" id="Coils"/>
    </source>
</evidence>
<evidence type="ECO:0008006" key="4">
    <source>
        <dbReference type="Google" id="ProtNLM"/>
    </source>
</evidence>
<accession>A0A840RSX3</accession>
<sequence length="229" mass="26048">MSSGTKKRLPTLRTPCVPGASGLRWLPFLTIVWIALLPRAVMGQIYSCKDAAGRTISSDRLMPKCADRATREFSNTGILKSEISAPLNAEQKRQLQVQEEKRHTANILLEEERQQGRALLARYRSENDIATSRQYYLTLSKDTIKRDQEWILDAERQLKEAQAETEFYKNKKLPSALKKRLNDAQTAINDARPDMIEHQNEIGGINTKFDAMLARYRVLRGNALSATSR</sequence>
<protein>
    <recommendedName>
        <fullName evidence="4">DUF4124 domain-containing protein</fullName>
    </recommendedName>
</protein>
<gene>
    <name evidence="2" type="ORF">HNR39_001888</name>
</gene>
<keyword evidence="3" id="KW-1185">Reference proteome</keyword>